<dbReference type="EMBL" id="UOGD01000271">
    <property type="protein sequence ID" value="VAX24370.1"/>
    <property type="molecule type" value="Genomic_DNA"/>
</dbReference>
<organism evidence="1">
    <name type="scientific">hydrothermal vent metagenome</name>
    <dbReference type="NCBI Taxonomy" id="652676"/>
    <lineage>
        <taxon>unclassified sequences</taxon>
        <taxon>metagenomes</taxon>
        <taxon>ecological metagenomes</taxon>
    </lineage>
</organism>
<proteinExistence type="predicted"/>
<dbReference type="AlphaFoldDB" id="A0A3B1CNW0"/>
<feature type="non-terminal residue" evidence="1">
    <location>
        <position position="61"/>
    </location>
</feature>
<sequence>MQNIKYLISLIIVLLIASTTVSFSQNKINRSKLYSDFALKKSRQEYKNELNEKIKTVFSKE</sequence>
<gene>
    <name evidence="1" type="ORF">MNBD_IGNAVI01-1504</name>
</gene>
<reference evidence="1" key="1">
    <citation type="submission" date="2018-06" db="EMBL/GenBank/DDBJ databases">
        <authorList>
            <person name="Zhirakovskaya E."/>
        </authorList>
    </citation>
    <scope>NUCLEOTIDE SEQUENCE</scope>
</reference>
<accession>A0A3B1CNW0</accession>
<protein>
    <submittedName>
        <fullName evidence="1">Uncharacterized protein</fullName>
    </submittedName>
</protein>
<evidence type="ECO:0000313" key="1">
    <source>
        <dbReference type="EMBL" id="VAX24370.1"/>
    </source>
</evidence>
<name>A0A3B1CNW0_9ZZZZ</name>